<feature type="transmembrane region" description="Helical" evidence="1">
    <location>
        <begin position="292"/>
        <end position="313"/>
    </location>
</feature>
<feature type="transmembrane region" description="Helical" evidence="1">
    <location>
        <begin position="142"/>
        <end position="162"/>
    </location>
</feature>
<sequence>MKPNVPGGFRPDRELDRNWLRWMALFWLCVVVWFLYDRQGNIYWLLLGDTDDNMRLMQVRAWLAGQGWYDLRQYRLDPALGGADIHWSRLVDLPLAGLILAFKPFVGIATAERWACGLAPLLPLSVAMAGLSLAVRRLIAPWAWPVALVVLLGCTSTMSMYAPMRIDHHGWQLAFLALTVAGLADPKRARGGATVGLASAASLTIGLEMLPYCAMAGAIIALRWIWDRGDVRRMQVYALTLGGGSAFGFAVFASDANQVLRCDALTPVWLSVMIAAGALLFGLSLLNPANRWVRLALAALAGGVIVVGFALLFPQCLGRPEQVSDELANTWLNNVREARPIYKHAFKTAFPMAVLPVIGVLGALFATWRARRSEALVGWAAVALFTAFASAMLLWQVRAAPAAQLLAVPGSAALLVVVVPWFLGLRAPFARWIGEVPAMVLGVVLRVFGTVAAFLLLSGLWAGLVVPWFSADKGAKPGKPAPPDRVAAANAACARLSNLRMLNDIPAATIFTHVDLGPRLIVTTHHSAIAGPYHRNGRAILDVHHAFTWATPNFRPIAKAHGAQYLLICPNMSETTLYRARGPNGFYAQLVKGQVPNWLEPVKLREVRPGAPLPFQLWKIRYDLPDAPTPAPTKR</sequence>
<evidence type="ECO:0000313" key="3">
    <source>
        <dbReference type="Proteomes" id="UP000557392"/>
    </source>
</evidence>
<keyword evidence="3" id="KW-1185">Reference proteome</keyword>
<feature type="transmembrane region" description="Helical" evidence="1">
    <location>
        <begin position="196"/>
        <end position="222"/>
    </location>
</feature>
<feature type="transmembrane region" description="Helical" evidence="1">
    <location>
        <begin position="349"/>
        <end position="370"/>
    </location>
</feature>
<evidence type="ECO:0008006" key="4">
    <source>
        <dbReference type="Google" id="ProtNLM"/>
    </source>
</evidence>
<feature type="transmembrane region" description="Helical" evidence="1">
    <location>
        <begin position="443"/>
        <end position="469"/>
    </location>
</feature>
<feature type="transmembrane region" description="Helical" evidence="1">
    <location>
        <begin position="376"/>
        <end position="395"/>
    </location>
</feature>
<comment type="caution">
    <text evidence="2">The sequence shown here is derived from an EMBL/GenBank/DDBJ whole genome shotgun (WGS) entry which is preliminary data.</text>
</comment>
<keyword evidence="1" id="KW-1133">Transmembrane helix</keyword>
<protein>
    <recommendedName>
        <fullName evidence="4">AcrB/AcrD/AcrF family protein</fullName>
    </recommendedName>
</protein>
<feature type="transmembrane region" description="Helical" evidence="1">
    <location>
        <begin position="117"/>
        <end position="135"/>
    </location>
</feature>
<feature type="transmembrane region" description="Helical" evidence="1">
    <location>
        <begin position="19"/>
        <end position="36"/>
    </location>
</feature>
<gene>
    <name evidence="2" type="ORF">GGR46_004571</name>
</gene>
<keyword evidence="1" id="KW-0472">Membrane</keyword>
<accession>A0A7W6JYY1</accession>
<evidence type="ECO:0000313" key="2">
    <source>
        <dbReference type="EMBL" id="MBB4100982.1"/>
    </source>
</evidence>
<evidence type="ECO:0000256" key="1">
    <source>
        <dbReference type="SAM" id="Phobius"/>
    </source>
</evidence>
<dbReference type="AlphaFoldDB" id="A0A7W6JYY1"/>
<proteinExistence type="predicted"/>
<keyword evidence="1" id="KW-0812">Transmembrane</keyword>
<feature type="transmembrane region" description="Helical" evidence="1">
    <location>
        <begin position="234"/>
        <end position="253"/>
    </location>
</feature>
<name>A0A7W6JYY1_9SPHN</name>
<dbReference type="EMBL" id="JACIEH010000004">
    <property type="protein sequence ID" value="MBB4100982.1"/>
    <property type="molecule type" value="Genomic_DNA"/>
</dbReference>
<feature type="transmembrane region" description="Helical" evidence="1">
    <location>
        <begin position="265"/>
        <end position="286"/>
    </location>
</feature>
<dbReference type="Proteomes" id="UP000557392">
    <property type="component" value="Unassembled WGS sequence"/>
</dbReference>
<reference evidence="2 3" key="1">
    <citation type="submission" date="2020-08" db="EMBL/GenBank/DDBJ databases">
        <title>Genomic Encyclopedia of Type Strains, Phase IV (KMG-IV): sequencing the most valuable type-strain genomes for metagenomic binning, comparative biology and taxonomic classification.</title>
        <authorList>
            <person name="Goeker M."/>
        </authorList>
    </citation>
    <scope>NUCLEOTIDE SEQUENCE [LARGE SCALE GENOMIC DNA]</scope>
    <source>
        <strain evidence="2 3">DSM 101806</strain>
    </source>
</reference>
<organism evidence="2 3">
    <name type="scientific">Sphingomonas kyeonggiensis</name>
    <dbReference type="NCBI Taxonomy" id="1268553"/>
    <lineage>
        <taxon>Bacteria</taxon>
        <taxon>Pseudomonadati</taxon>
        <taxon>Pseudomonadota</taxon>
        <taxon>Alphaproteobacteria</taxon>
        <taxon>Sphingomonadales</taxon>
        <taxon>Sphingomonadaceae</taxon>
        <taxon>Sphingomonas</taxon>
    </lineage>
</organism>
<feature type="transmembrane region" description="Helical" evidence="1">
    <location>
        <begin position="402"/>
        <end position="423"/>
    </location>
</feature>